<accession>A0A8R1U5A0</accession>
<dbReference type="PROSITE" id="PS50015">
    <property type="entry name" value="SAP_B"/>
    <property type="match status" value="2"/>
</dbReference>
<dbReference type="PANTHER" id="PTHR11480:SF3">
    <property type="entry name" value="BCDNA.GH08312"/>
    <property type="match status" value="1"/>
</dbReference>
<protein>
    <submittedName>
        <fullName evidence="1">Uncharacterized protein</fullName>
    </submittedName>
</protein>
<dbReference type="InterPro" id="IPR051428">
    <property type="entry name" value="Sphingo_Act-Surfact_Prot"/>
</dbReference>
<dbReference type="InterPro" id="IPR008139">
    <property type="entry name" value="SaposinB_dom"/>
</dbReference>
<dbReference type="PANTHER" id="PTHR11480">
    <property type="entry name" value="SAPOSIN-RELATED"/>
    <property type="match status" value="1"/>
</dbReference>
<keyword evidence="2" id="KW-1185">Reference proteome</keyword>
<sequence>MRSPLLVLLAIAASTVAYKDEMLSSNRIPELPEQTKWFGNTCDECKTVIKAIVGALDDPAKLEELKVLLKALCTMSSFEAQCMLFANSIEVFLKRLEPYLRDEEKVCRTMHLCSNPKLTTFNRIGQLYLKKIENEAERKDAANDFFCDECQMAVIELKKVVDNEQERAAIKKFFSEKVCKRYAPKYADECNLLLEEFLPKFWDALDAALANPKVLCVGVGFCPKESAASNKLAQFFKAVKAL</sequence>
<dbReference type="OMA" id="ADIGLCK"/>
<evidence type="ECO:0000313" key="2">
    <source>
        <dbReference type="Proteomes" id="UP000005239"/>
    </source>
</evidence>
<gene>
    <name evidence="1" type="primary">WBGene00095774</name>
</gene>
<name>A0A454XMW0_PRIPA</name>
<dbReference type="InterPro" id="IPR011001">
    <property type="entry name" value="Saposin-like"/>
</dbReference>
<proteinExistence type="predicted"/>
<dbReference type="EnsemblMetazoa" id="PPA06220.1">
    <property type="protein sequence ID" value="PPA06220.1"/>
    <property type="gene ID" value="WBGene00095774"/>
</dbReference>
<dbReference type="SMART" id="SM00741">
    <property type="entry name" value="SapB"/>
    <property type="match status" value="2"/>
</dbReference>
<dbReference type="SUPFAM" id="SSF47862">
    <property type="entry name" value="Saposin"/>
    <property type="match status" value="2"/>
</dbReference>
<accession>A0A454XMW0</accession>
<dbReference type="Gene3D" id="1.10.225.10">
    <property type="entry name" value="Saposin-like"/>
    <property type="match status" value="2"/>
</dbReference>
<dbReference type="GO" id="GO:0005615">
    <property type="term" value="C:extracellular space"/>
    <property type="evidence" value="ECO:0000318"/>
    <property type="project" value="GO_Central"/>
</dbReference>
<reference evidence="2" key="1">
    <citation type="journal article" date="2008" name="Nat. Genet.">
        <title>The Pristionchus pacificus genome provides a unique perspective on nematode lifestyle and parasitism.</title>
        <authorList>
            <person name="Dieterich C."/>
            <person name="Clifton S.W."/>
            <person name="Schuster L.N."/>
            <person name="Chinwalla A."/>
            <person name="Delehaunty K."/>
            <person name="Dinkelacker I."/>
            <person name="Fulton L."/>
            <person name="Fulton R."/>
            <person name="Godfrey J."/>
            <person name="Minx P."/>
            <person name="Mitreva M."/>
            <person name="Roeseler W."/>
            <person name="Tian H."/>
            <person name="Witte H."/>
            <person name="Yang S.P."/>
            <person name="Wilson R.K."/>
            <person name="Sommer R.J."/>
        </authorList>
    </citation>
    <scope>NUCLEOTIDE SEQUENCE [LARGE SCALE GENOMIC DNA]</scope>
    <source>
        <strain evidence="2">PS312</strain>
    </source>
</reference>
<dbReference type="OrthoDB" id="69496at2759"/>
<reference evidence="1" key="2">
    <citation type="submission" date="2022-06" db="UniProtKB">
        <authorList>
            <consortium name="EnsemblMetazoa"/>
        </authorList>
    </citation>
    <scope>IDENTIFICATION</scope>
    <source>
        <strain evidence="1">PS312</strain>
    </source>
</reference>
<organism evidence="1 2">
    <name type="scientific">Pristionchus pacificus</name>
    <name type="common">Parasitic nematode worm</name>
    <dbReference type="NCBI Taxonomy" id="54126"/>
    <lineage>
        <taxon>Eukaryota</taxon>
        <taxon>Metazoa</taxon>
        <taxon>Ecdysozoa</taxon>
        <taxon>Nematoda</taxon>
        <taxon>Chromadorea</taxon>
        <taxon>Rhabditida</taxon>
        <taxon>Rhabditina</taxon>
        <taxon>Diplogasteromorpha</taxon>
        <taxon>Diplogasteroidea</taxon>
        <taxon>Neodiplogasteridae</taxon>
        <taxon>Pristionchus</taxon>
    </lineage>
</organism>
<dbReference type="Proteomes" id="UP000005239">
    <property type="component" value="Unassembled WGS sequence"/>
</dbReference>
<dbReference type="AlphaFoldDB" id="A0A454XMW0"/>
<evidence type="ECO:0000313" key="1">
    <source>
        <dbReference type="EnsemblMetazoa" id="PPA06220.1"/>
    </source>
</evidence>